<evidence type="ECO:0000313" key="1">
    <source>
        <dbReference type="EMBL" id="KAJ9643529.1"/>
    </source>
</evidence>
<sequence length="120" mass="13881">MPVLSRFNSLRHFAVGDVGFTSCGWHILTPWLQHSDPEDREELEQKRNEMEQKIANMVFGGCKSLELLCICNRTQVRVTRGAHGGVVSLAWRRDEKREMVGFRRTLFSHVLPWLVSTQID</sequence>
<comment type="caution">
    <text evidence="1">The sequence shown here is derived from an EMBL/GenBank/DDBJ whole genome shotgun (WGS) entry which is preliminary data.</text>
</comment>
<accession>A0ACC2Z762</accession>
<keyword evidence="2" id="KW-1185">Reference proteome</keyword>
<gene>
    <name evidence="1" type="ORF">H2199_004208</name>
</gene>
<name>A0ACC2Z762_9PEZI</name>
<dbReference type="Proteomes" id="UP001172680">
    <property type="component" value="Unassembled WGS sequence"/>
</dbReference>
<proteinExistence type="predicted"/>
<organism evidence="1 2">
    <name type="scientific">Coniosporium tulheliwenetii</name>
    <dbReference type="NCBI Taxonomy" id="3383036"/>
    <lineage>
        <taxon>Eukaryota</taxon>
        <taxon>Fungi</taxon>
        <taxon>Dikarya</taxon>
        <taxon>Ascomycota</taxon>
        <taxon>Pezizomycotina</taxon>
        <taxon>Dothideomycetes</taxon>
        <taxon>Dothideomycetes incertae sedis</taxon>
        <taxon>Coniosporium</taxon>
    </lineage>
</organism>
<evidence type="ECO:0000313" key="2">
    <source>
        <dbReference type="Proteomes" id="UP001172680"/>
    </source>
</evidence>
<dbReference type="EMBL" id="JAPDRP010000011">
    <property type="protein sequence ID" value="KAJ9643529.1"/>
    <property type="molecule type" value="Genomic_DNA"/>
</dbReference>
<reference evidence="1" key="1">
    <citation type="submission" date="2022-10" db="EMBL/GenBank/DDBJ databases">
        <title>Culturing micro-colonial fungi from biological soil crusts in the Mojave desert and describing Neophaeococcomyces mojavensis, and introducing the new genera and species Taxawa tesnikishii.</title>
        <authorList>
            <person name="Kurbessoian T."/>
            <person name="Stajich J.E."/>
        </authorList>
    </citation>
    <scope>NUCLEOTIDE SEQUENCE</scope>
    <source>
        <strain evidence="1">JES_115</strain>
    </source>
</reference>
<protein>
    <submittedName>
        <fullName evidence="1">Uncharacterized protein</fullName>
    </submittedName>
</protein>